<reference evidence="2" key="1">
    <citation type="journal article" date="2022" name="Mol. Ecol. Resour.">
        <title>The genomes of chicory, endive, great burdock and yacon provide insights into Asteraceae palaeo-polyploidization history and plant inulin production.</title>
        <authorList>
            <person name="Fan W."/>
            <person name="Wang S."/>
            <person name="Wang H."/>
            <person name="Wang A."/>
            <person name="Jiang F."/>
            <person name="Liu H."/>
            <person name="Zhao H."/>
            <person name="Xu D."/>
            <person name="Zhang Y."/>
        </authorList>
    </citation>
    <scope>NUCLEOTIDE SEQUENCE [LARGE SCALE GENOMIC DNA]</scope>
    <source>
        <strain evidence="2">cv. Yunnan</strain>
    </source>
</reference>
<evidence type="ECO:0000313" key="2">
    <source>
        <dbReference type="Proteomes" id="UP001056120"/>
    </source>
</evidence>
<dbReference type="EMBL" id="CM042045">
    <property type="protein sequence ID" value="KAI3682586.1"/>
    <property type="molecule type" value="Genomic_DNA"/>
</dbReference>
<organism evidence="1 2">
    <name type="scientific">Smallanthus sonchifolius</name>
    <dbReference type="NCBI Taxonomy" id="185202"/>
    <lineage>
        <taxon>Eukaryota</taxon>
        <taxon>Viridiplantae</taxon>
        <taxon>Streptophyta</taxon>
        <taxon>Embryophyta</taxon>
        <taxon>Tracheophyta</taxon>
        <taxon>Spermatophyta</taxon>
        <taxon>Magnoliopsida</taxon>
        <taxon>eudicotyledons</taxon>
        <taxon>Gunneridae</taxon>
        <taxon>Pentapetalae</taxon>
        <taxon>asterids</taxon>
        <taxon>campanulids</taxon>
        <taxon>Asterales</taxon>
        <taxon>Asteraceae</taxon>
        <taxon>Asteroideae</taxon>
        <taxon>Heliantheae alliance</taxon>
        <taxon>Millerieae</taxon>
        <taxon>Smallanthus</taxon>
    </lineage>
</organism>
<name>A0ACB8YBJ5_9ASTR</name>
<dbReference type="Proteomes" id="UP001056120">
    <property type="component" value="Linkage Group LG28"/>
</dbReference>
<gene>
    <name evidence="1" type="ORF">L1987_82661</name>
</gene>
<keyword evidence="2" id="KW-1185">Reference proteome</keyword>
<accession>A0ACB8YBJ5</accession>
<evidence type="ECO:0000313" key="1">
    <source>
        <dbReference type="EMBL" id="KAI3682586.1"/>
    </source>
</evidence>
<sequence length="153" mass="17432">MMNSTFIFIGIKPQFSLPSNRFPPSPSRCKTDFKSPVISIRKNPNLPLNSAATNGFCPHSPEETLYDLLGISPSGTLPEIKRAYKRMALKYHPDVSMPDQVHENTARFIRVQEAYKTLSDPEARAMYDFWRKACTWRTGWSGGKSRGRCSWKS</sequence>
<comment type="caution">
    <text evidence="1">The sequence shown here is derived from an EMBL/GenBank/DDBJ whole genome shotgun (WGS) entry which is preliminary data.</text>
</comment>
<protein>
    <submittedName>
        <fullName evidence="1">Uncharacterized protein</fullName>
    </submittedName>
</protein>
<proteinExistence type="predicted"/>
<reference evidence="1 2" key="2">
    <citation type="journal article" date="2022" name="Mol. Ecol. Resour.">
        <title>The genomes of chicory, endive, great burdock and yacon provide insights into Asteraceae paleo-polyploidization history and plant inulin production.</title>
        <authorList>
            <person name="Fan W."/>
            <person name="Wang S."/>
            <person name="Wang H."/>
            <person name="Wang A."/>
            <person name="Jiang F."/>
            <person name="Liu H."/>
            <person name="Zhao H."/>
            <person name="Xu D."/>
            <person name="Zhang Y."/>
        </authorList>
    </citation>
    <scope>NUCLEOTIDE SEQUENCE [LARGE SCALE GENOMIC DNA]</scope>
    <source>
        <strain evidence="2">cv. Yunnan</strain>
        <tissue evidence="1">Leaves</tissue>
    </source>
</reference>